<dbReference type="InterPro" id="IPR029052">
    <property type="entry name" value="Metallo-depent_PP-like"/>
</dbReference>
<proteinExistence type="inferred from homology"/>
<dbReference type="OrthoDB" id="9793179at2"/>
<dbReference type="InterPro" id="IPR006179">
    <property type="entry name" value="5_nucleotidase/apyrase"/>
</dbReference>
<evidence type="ECO:0000259" key="2">
    <source>
        <dbReference type="Pfam" id="PF00149"/>
    </source>
</evidence>
<keyword evidence="1" id="KW-0547">Nucleotide-binding</keyword>
<dbReference type="InterPro" id="IPR036907">
    <property type="entry name" value="5'-Nucleotdase_C_sf"/>
</dbReference>
<dbReference type="GO" id="GO:0000166">
    <property type="term" value="F:nucleotide binding"/>
    <property type="evidence" value="ECO:0007669"/>
    <property type="project" value="UniProtKB-KW"/>
</dbReference>
<dbReference type="AlphaFoldDB" id="A0A172Q8F0"/>
<dbReference type="GO" id="GO:0008253">
    <property type="term" value="F:5'-nucleotidase activity"/>
    <property type="evidence" value="ECO:0007669"/>
    <property type="project" value="TreeGrafter"/>
</dbReference>
<sequence>MIEKLKILHINDLHSHFEAFPKIKRFFAEKSDTDSQVIKLDIGDNVDRSHPMTEVSSGQSNVDLMNELGIDFATIGNNEGIGLAKAELDELYDKAAFKVVLGNLTDAEGRRPAWAGPYEIVKTEAGTKIAFLAYTFPYYWTYAPNGWEVADPLACLQRDLAQPEVESADFRILLSHLGIRLDEKIARSSAKIDLIIGAHTHHVFEEGVSLNGTYLAAAGRYGEYVGEIDLTFANHRLSDVNILAHETRHLPSLVADKKWLEDYTETGRAYLRQQKLAVFEHDLSLSESADLLMEAMRAYAKSDLAIVNTGLIVDPFPRNFTKDSLHHSLPHQMRLLKFYLTVQELTVICREMFAKEDLLAGQEIRGMGFRGKRFGHFMTKGFAYKNGKIVYNKEAEKKDGRLTLVLVDQYYFATYFEKLKEQSAEFLFPDLLREVLARYLVSNNSSRTKKEAGL</sequence>
<comment type="similarity">
    <text evidence="1">Belongs to the 5'-nucleotidase family.</text>
</comment>
<accession>A0A172Q8F0</accession>
<dbReference type="SUPFAM" id="SSF56300">
    <property type="entry name" value="Metallo-dependent phosphatases"/>
    <property type="match status" value="1"/>
</dbReference>
<gene>
    <name evidence="3" type="ORF">A0O21_06900</name>
</gene>
<protein>
    <submittedName>
        <fullName evidence="3">Phosphoesterase</fullName>
    </submittedName>
</protein>
<dbReference type="CDD" id="cd00845">
    <property type="entry name" value="MPP_UshA_N_like"/>
    <property type="match status" value="1"/>
</dbReference>
<dbReference type="Proteomes" id="UP000077317">
    <property type="component" value="Chromosome"/>
</dbReference>
<dbReference type="EMBL" id="CP014699">
    <property type="protein sequence ID" value="AND79773.1"/>
    <property type="molecule type" value="Genomic_DNA"/>
</dbReference>
<dbReference type="PROSITE" id="PS00785">
    <property type="entry name" value="5_NUCLEOTIDASE_1"/>
    <property type="match status" value="1"/>
</dbReference>
<dbReference type="STRING" id="1811193.A0O21_06900"/>
<evidence type="ECO:0000256" key="1">
    <source>
        <dbReference type="RuleBase" id="RU362119"/>
    </source>
</evidence>
<dbReference type="KEGG" id="spat:A0O21_06900"/>
<feature type="domain" description="Calcineurin-like phosphoesterase" evidence="2">
    <location>
        <begin position="5"/>
        <end position="202"/>
    </location>
</feature>
<dbReference type="PRINTS" id="PR01607">
    <property type="entry name" value="APYRASEFAMLY"/>
</dbReference>
<dbReference type="PIRSF" id="PIRSF036361">
    <property type="entry name" value="YunD"/>
    <property type="match status" value="1"/>
</dbReference>
<dbReference type="PANTHER" id="PTHR11575:SF23">
    <property type="entry name" value="5-NUCLEOTIDASE FAMILY PROTEIN"/>
    <property type="match status" value="1"/>
</dbReference>
<dbReference type="PANTHER" id="PTHR11575">
    <property type="entry name" value="5'-NUCLEOTIDASE-RELATED"/>
    <property type="match status" value="1"/>
</dbReference>
<name>A0A172Q8F0_9STRE</name>
<dbReference type="GO" id="GO:0046872">
    <property type="term" value="F:metal ion binding"/>
    <property type="evidence" value="ECO:0007669"/>
    <property type="project" value="InterPro"/>
</dbReference>
<evidence type="ECO:0000313" key="3">
    <source>
        <dbReference type="EMBL" id="AND79773.1"/>
    </source>
</evidence>
<dbReference type="SUPFAM" id="SSF55816">
    <property type="entry name" value="5'-nucleotidase (syn. UDP-sugar hydrolase), C-terminal domain"/>
    <property type="match status" value="1"/>
</dbReference>
<reference evidence="3 4" key="1">
    <citation type="journal article" date="2016" name="Int. J. Syst. Evol. Microbiol.">
        <title>Streptococcuspantholopis sp. nov., isolated from faeces of the Tibetan antelope (Pantholops hodgsonii).</title>
        <authorList>
            <person name="Bai X."/>
            <person name="Xiong Y."/>
            <person name="Lu S."/>
            <person name="Jin D."/>
            <person name="Lai X."/>
            <person name="Yang J."/>
            <person name="Niu L."/>
            <person name="Hu S."/>
            <person name="Meng X."/>
            <person name="Pu J."/>
            <person name="Ye C."/>
            <person name="Xu J."/>
        </authorList>
    </citation>
    <scope>NUCLEOTIDE SEQUENCE [LARGE SCALE GENOMIC DNA]</scope>
    <source>
        <strain evidence="3 4">TA 26</strain>
    </source>
</reference>
<dbReference type="InterPro" id="IPR006146">
    <property type="entry name" value="5'-Nucleotdase_CS"/>
</dbReference>
<reference evidence="4" key="2">
    <citation type="submission" date="2016-03" db="EMBL/GenBank/DDBJ databases">
        <title>Streptococcus antelopensis sp. nov., isolated from the feces of the Tibetan antelope (Pantholops hodgsonii) in Hoh Xil National Nature Reserve, Qinghai, China.</title>
        <authorList>
            <person name="Bai X."/>
        </authorList>
    </citation>
    <scope>NUCLEOTIDE SEQUENCE [LARGE SCALE GENOMIC DNA]</scope>
    <source>
        <strain evidence="4">TA 26</strain>
    </source>
</reference>
<evidence type="ECO:0000313" key="4">
    <source>
        <dbReference type="Proteomes" id="UP000077317"/>
    </source>
</evidence>
<keyword evidence="4" id="KW-1185">Reference proteome</keyword>
<dbReference type="GO" id="GO:0009166">
    <property type="term" value="P:nucleotide catabolic process"/>
    <property type="evidence" value="ECO:0007669"/>
    <property type="project" value="InterPro"/>
</dbReference>
<dbReference type="GO" id="GO:0030288">
    <property type="term" value="C:outer membrane-bounded periplasmic space"/>
    <property type="evidence" value="ECO:0007669"/>
    <property type="project" value="TreeGrafter"/>
</dbReference>
<organism evidence="3 4">
    <name type="scientific">Streptococcus pantholopis</name>
    <dbReference type="NCBI Taxonomy" id="1811193"/>
    <lineage>
        <taxon>Bacteria</taxon>
        <taxon>Bacillati</taxon>
        <taxon>Bacillota</taxon>
        <taxon>Bacilli</taxon>
        <taxon>Lactobacillales</taxon>
        <taxon>Streptococcaceae</taxon>
        <taxon>Streptococcus</taxon>
    </lineage>
</organism>
<dbReference type="RefSeq" id="WP_067063439.1">
    <property type="nucleotide sequence ID" value="NZ_CP014699.1"/>
</dbReference>
<dbReference type="Pfam" id="PF00149">
    <property type="entry name" value="Metallophos"/>
    <property type="match status" value="1"/>
</dbReference>
<dbReference type="Gene3D" id="3.60.21.10">
    <property type="match status" value="1"/>
</dbReference>
<dbReference type="InterPro" id="IPR004843">
    <property type="entry name" value="Calcineurin-like_PHP"/>
</dbReference>
<keyword evidence="1" id="KW-0378">Hydrolase</keyword>
<dbReference type="GO" id="GO:0008768">
    <property type="term" value="F:UDP-sugar diphosphatase activity"/>
    <property type="evidence" value="ECO:0007669"/>
    <property type="project" value="TreeGrafter"/>
</dbReference>
<dbReference type="InterPro" id="IPR011240">
    <property type="entry name" value="Pesterase_YunD"/>
</dbReference>